<sequence length="544" mass="58570">MVMWNHLAYKMGQVPNKTFHGESLATKQKAMLRFLWLLLLVYACLVSPASSQPKNIFLLAGQSNMSGRGGVTNVTWDGIVPPQCQPSPTILRLSEELAWVEATEPLHKDIDVYATCGVGPGLAFANSILANDSSLGPVGLVPCAIGGTKISQWARGTDLYNQLVRRASAALQGGGTIRALLWYQGESDTINSEDAELYQDRLDNFFIDLRVDLPIPSLPIIQVALASGLGPFIEKVRAAQLGLNLDKVTCVDAKGLELEPDHLHLSTGAEVRLGEMLANEFLRTLPRPLTSNAHKRPELHLIMKAPKGKAMLTFLCLMLLAYPCLGSHASSHPKSIFLLAGQSNMSGRGGITNGTWDGVLPLQCRPRRKILRLSAKLAWVKAVEPLHKDIDVYATCGVGPGMAFANSVLAKDSSLGPIGLVPCAVGATRGTKISQWARGTDLYNQLVRRASAALRGGGSIRAVLWYQGESDTVALASGQGPFIEKVRAAQLGLNLDKVTCVDAKGLELEPDHLHLSTGAEVRLGEMLANEFLRTLPSPLNSHGH</sequence>
<accession>A0A7J0DH70</accession>
<keyword evidence="4" id="KW-1185">Reference proteome</keyword>
<gene>
    <name evidence="3" type="ORF">Acr_00g0038540</name>
</gene>
<dbReference type="InterPro" id="IPR036514">
    <property type="entry name" value="SGNH_hydro_sf"/>
</dbReference>
<dbReference type="OrthoDB" id="42638at2759"/>
<dbReference type="Proteomes" id="UP000585474">
    <property type="component" value="Unassembled WGS sequence"/>
</dbReference>
<organism evidence="3 4">
    <name type="scientific">Actinidia rufa</name>
    <dbReference type="NCBI Taxonomy" id="165716"/>
    <lineage>
        <taxon>Eukaryota</taxon>
        <taxon>Viridiplantae</taxon>
        <taxon>Streptophyta</taxon>
        <taxon>Embryophyta</taxon>
        <taxon>Tracheophyta</taxon>
        <taxon>Spermatophyta</taxon>
        <taxon>Magnoliopsida</taxon>
        <taxon>eudicotyledons</taxon>
        <taxon>Gunneridae</taxon>
        <taxon>Pentapetalae</taxon>
        <taxon>asterids</taxon>
        <taxon>Ericales</taxon>
        <taxon>Actinidiaceae</taxon>
        <taxon>Actinidia</taxon>
    </lineage>
</organism>
<evidence type="ECO:0000313" key="4">
    <source>
        <dbReference type="Proteomes" id="UP000585474"/>
    </source>
</evidence>
<feature type="domain" description="Sialate O-acetylesterase" evidence="2">
    <location>
        <begin position="54"/>
        <end position="282"/>
    </location>
</feature>
<feature type="domain" description="Sialate O-acetylesterase" evidence="2">
    <location>
        <begin position="334"/>
        <end position="474"/>
    </location>
</feature>
<dbReference type="SUPFAM" id="SSF52266">
    <property type="entry name" value="SGNH hydrolase"/>
    <property type="match status" value="2"/>
</dbReference>
<dbReference type="PANTHER" id="PTHR31988:SF15">
    <property type="entry name" value="ESTERASE, PUTATIVE (DUF303)-RELATED"/>
    <property type="match status" value="1"/>
</dbReference>
<dbReference type="InterPro" id="IPR052940">
    <property type="entry name" value="Carb_Esterase_6"/>
</dbReference>
<dbReference type="AlphaFoldDB" id="A0A7J0DH70"/>
<evidence type="ECO:0000259" key="2">
    <source>
        <dbReference type="Pfam" id="PF03629"/>
    </source>
</evidence>
<dbReference type="PANTHER" id="PTHR31988">
    <property type="entry name" value="ESTERASE, PUTATIVE (DUF303)-RELATED"/>
    <property type="match status" value="1"/>
</dbReference>
<dbReference type="EMBL" id="BJWL01000225">
    <property type="protein sequence ID" value="GFS35225.1"/>
    <property type="molecule type" value="Genomic_DNA"/>
</dbReference>
<proteinExistence type="predicted"/>
<name>A0A7J0DH70_9ERIC</name>
<dbReference type="InterPro" id="IPR005181">
    <property type="entry name" value="SASA"/>
</dbReference>
<dbReference type="GO" id="GO:0016787">
    <property type="term" value="F:hydrolase activity"/>
    <property type="evidence" value="ECO:0007669"/>
    <property type="project" value="UniProtKB-KW"/>
</dbReference>
<protein>
    <submittedName>
        <fullName evidence="3">Carbohydrate esterase, putative</fullName>
    </submittedName>
</protein>
<evidence type="ECO:0000256" key="1">
    <source>
        <dbReference type="ARBA" id="ARBA00022801"/>
    </source>
</evidence>
<comment type="caution">
    <text evidence="3">The sequence shown here is derived from an EMBL/GenBank/DDBJ whole genome shotgun (WGS) entry which is preliminary data.</text>
</comment>
<evidence type="ECO:0000313" key="3">
    <source>
        <dbReference type="EMBL" id="GFS35225.1"/>
    </source>
</evidence>
<keyword evidence="1" id="KW-0378">Hydrolase</keyword>
<reference evidence="4" key="1">
    <citation type="submission" date="2019-07" db="EMBL/GenBank/DDBJ databases">
        <title>De Novo Assembly of kiwifruit Actinidia rufa.</title>
        <authorList>
            <person name="Sugita-Konishi S."/>
            <person name="Sato K."/>
            <person name="Mori E."/>
            <person name="Abe Y."/>
            <person name="Kisaki G."/>
            <person name="Hamano K."/>
            <person name="Suezawa K."/>
            <person name="Otani M."/>
            <person name="Fukuda T."/>
            <person name="Manabe T."/>
            <person name="Gomi K."/>
            <person name="Tabuchi M."/>
            <person name="Akimitsu K."/>
            <person name="Kataoka I."/>
        </authorList>
    </citation>
    <scope>NUCLEOTIDE SEQUENCE [LARGE SCALE GENOMIC DNA]</scope>
    <source>
        <strain evidence="4">cv. Fuchu</strain>
    </source>
</reference>
<dbReference type="Gene3D" id="3.40.50.1110">
    <property type="entry name" value="SGNH hydrolase"/>
    <property type="match status" value="3"/>
</dbReference>
<dbReference type="Pfam" id="PF03629">
    <property type="entry name" value="SASA"/>
    <property type="match status" value="2"/>
</dbReference>